<name>A0A919GHC4_9ACTN</name>
<sequence>MLADWAPWPTAALRASGRSGRRPRPAADRRPTASASAGGRRPRPKRSAAEAENEKLRRRIERLQKEVEKRDAALDVLGNGVKLLEPFSEGADCRTSWNPTSSIYSRS</sequence>
<evidence type="ECO:0000313" key="3">
    <source>
        <dbReference type="Proteomes" id="UP000603227"/>
    </source>
</evidence>
<dbReference type="EMBL" id="BNAT01000004">
    <property type="protein sequence ID" value="GHH84755.1"/>
    <property type="molecule type" value="Genomic_DNA"/>
</dbReference>
<reference evidence="2" key="2">
    <citation type="submission" date="2020-09" db="EMBL/GenBank/DDBJ databases">
        <authorList>
            <person name="Sun Q."/>
            <person name="Zhou Y."/>
        </authorList>
    </citation>
    <scope>NUCLEOTIDE SEQUENCE</scope>
    <source>
        <strain evidence="2">CGMCC 4.7403</strain>
    </source>
</reference>
<feature type="region of interest" description="Disordered" evidence="1">
    <location>
        <begin position="88"/>
        <end position="107"/>
    </location>
</feature>
<organism evidence="2 3">
    <name type="scientific">Streptomyces capitiformicae</name>
    <dbReference type="NCBI Taxonomy" id="2014920"/>
    <lineage>
        <taxon>Bacteria</taxon>
        <taxon>Bacillati</taxon>
        <taxon>Actinomycetota</taxon>
        <taxon>Actinomycetes</taxon>
        <taxon>Kitasatosporales</taxon>
        <taxon>Streptomycetaceae</taxon>
        <taxon>Streptomyces</taxon>
    </lineage>
</organism>
<keyword evidence="3" id="KW-1185">Reference proteome</keyword>
<feature type="region of interest" description="Disordered" evidence="1">
    <location>
        <begin position="1"/>
        <end position="56"/>
    </location>
</feature>
<feature type="compositionally biased region" description="Basic and acidic residues" evidence="1">
    <location>
        <begin position="47"/>
        <end position="56"/>
    </location>
</feature>
<protein>
    <recommendedName>
        <fullName evidence="4">Transposase</fullName>
    </recommendedName>
</protein>
<evidence type="ECO:0000256" key="1">
    <source>
        <dbReference type="SAM" id="MobiDB-lite"/>
    </source>
</evidence>
<evidence type="ECO:0008006" key="4">
    <source>
        <dbReference type="Google" id="ProtNLM"/>
    </source>
</evidence>
<reference evidence="2" key="1">
    <citation type="journal article" date="2014" name="Int. J. Syst. Evol. Microbiol.">
        <title>Complete genome sequence of Corynebacterium casei LMG S-19264T (=DSM 44701T), isolated from a smear-ripened cheese.</title>
        <authorList>
            <consortium name="US DOE Joint Genome Institute (JGI-PGF)"/>
            <person name="Walter F."/>
            <person name="Albersmeier A."/>
            <person name="Kalinowski J."/>
            <person name="Ruckert C."/>
        </authorList>
    </citation>
    <scope>NUCLEOTIDE SEQUENCE</scope>
    <source>
        <strain evidence="2">CGMCC 4.7403</strain>
    </source>
</reference>
<evidence type="ECO:0000313" key="2">
    <source>
        <dbReference type="EMBL" id="GHH84755.1"/>
    </source>
</evidence>
<accession>A0A919GHC4</accession>
<dbReference type="AlphaFoldDB" id="A0A919GHC4"/>
<dbReference type="Proteomes" id="UP000603227">
    <property type="component" value="Unassembled WGS sequence"/>
</dbReference>
<feature type="compositionally biased region" description="Polar residues" evidence="1">
    <location>
        <begin position="95"/>
        <end position="107"/>
    </location>
</feature>
<proteinExistence type="predicted"/>
<comment type="caution">
    <text evidence="2">The sequence shown here is derived from an EMBL/GenBank/DDBJ whole genome shotgun (WGS) entry which is preliminary data.</text>
</comment>
<gene>
    <name evidence="2" type="ORF">GCM10017771_14870</name>
</gene>